<sequence>MTRILALFSVFLLLGACQLIAPRGPAPLAPVGAAKVALDRAHCTAHGGRFDPIGKDGSFMCFRTPEDAGKMCNKSSDCSTACLANSHSCAPITPLVGCQDILDGAGQRVTQCIN</sequence>
<accession>A0A1J5PG45</accession>
<proteinExistence type="predicted"/>
<comment type="caution">
    <text evidence="1">The sequence shown here is derived from an EMBL/GenBank/DDBJ whole genome shotgun (WGS) entry which is preliminary data.</text>
</comment>
<name>A0A1J5PG45_9ZZZZ</name>
<organism evidence="1">
    <name type="scientific">mine drainage metagenome</name>
    <dbReference type="NCBI Taxonomy" id="410659"/>
    <lineage>
        <taxon>unclassified sequences</taxon>
        <taxon>metagenomes</taxon>
        <taxon>ecological metagenomes</taxon>
    </lineage>
</organism>
<dbReference type="AlphaFoldDB" id="A0A1J5PG45"/>
<reference evidence="1" key="1">
    <citation type="submission" date="2016-10" db="EMBL/GenBank/DDBJ databases">
        <title>Sequence of Gallionella enrichment culture.</title>
        <authorList>
            <person name="Poehlein A."/>
            <person name="Muehling M."/>
            <person name="Daniel R."/>
        </authorList>
    </citation>
    <scope>NUCLEOTIDE SEQUENCE</scope>
</reference>
<dbReference type="PROSITE" id="PS51257">
    <property type="entry name" value="PROKAR_LIPOPROTEIN"/>
    <property type="match status" value="1"/>
</dbReference>
<dbReference type="EMBL" id="MLJW01004331">
    <property type="protein sequence ID" value="OIQ70170.1"/>
    <property type="molecule type" value="Genomic_DNA"/>
</dbReference>
<protein>
    <submittedName>
        <fullName evidence="1">Uncharacterized protein</fullName>
    </submittedName>
</protein>
<gene>
    <name evidence="1" type="ORF">GALL_482200</name>
</gene>
<evidence type="ECO:0000313" key="1">
    <source>
        <dbReference type="EMBL" id="OIQ70170.1"/>
    </source>
</evidence>